<keyword evidence="3" id="KW-1185">Reference proteome</keyword>
<feature type="compositionally biased region" description="Polar residues" evidence="1">
    <location>
        <begin position="62"/>
        <end position="72"/>
    </location>
</feature>
<dbReference type="AlphaFoldDB" id="A0A327WFX0"/>
<feature type="region of interest" description="Disordered" evidence="1">
    <location>
        <begin position="24"/>
        <end position="147"/>
    </location>
</feature>
<dbReference type="EMBL" id="QLMA01000001">
    <property type="protein sequence ID" value="RAJ88230.1"/>
    <property type="molecule type" value="Genomic_DNA"/>
</dbReference>
<feature type="compositionally biased region" description="Basic and acidic residues" evidence="1">
    <location>
        <begin position="91"/>
        <end position="100"/>
    </location>
</feature>
<dbReference type="Proteomes" id="UP000249819">
    <property type="component" value="Unassembled WGS sequence"/>
</dbReference>
<organism evidence="2 3">
    <name type="scientific">Chitinophaga dinghuensis</name>
    <dbReference type="NCBI Taxonomy" id="1539050"/>
    <lineage>
        <taxon>Bacteria</taxon>
        <taxon>Pseudomonadati</taxon>
        <taxon>Bacteroidota</taxon>
        <taxon>Chitinophagia</taxon>
        <taxon>Chitinophagales</taxon>
        <taxon>Chitinophagaceae</taxon>
        <taxon>Chitinophaga</taxon>
    </lineage>
</organism>
<feature type="compositionally biased region" description="Acidic residues" evidence="1">
    <location>
        <begin position="80"/>
        <end position="90"/>
    </location>
</feature>
<proteinExistence type="predicted"/>
<name>A0A327WFX0_9BACT</name>
<reference evidence="2 3" key="1">
    <citation type="submission" date="2018-06" db="EMBL/GenBank/DDBJ databases">
        <title>Genomic Encyclopedia of Archaeal and Bacterial Type Strains, Phase II (KMG-II): from individual species to whole genera.</title>
        <authorList>
            <person name="Goeker M."/>
        </authorList>
    </citation>
    <scope>NUCLEOTIDE SEQUENCE [LARGE SCALE GENOMIC DNA]</scope>
    <source>
        <strain evidence="2 3">DSM 29821</strain>
    </source>
</reference>
<evidence type="ECO:0000256" key="1">
    <source>
        <dbReference type="SAM" id="MobiDB-lite"/>
    </source>
</evidence>
<comment type="caution">
    <text evidence="2">The sequence shown here is derived from an EMBL/GenBank/DDBJ whole genome shotgun (WGS) entry which is preliminary data.</text>
</comment>
<feature type="compositionally biased region" description="Acidic residues" evidence="1">
    <location>
        <begin position="49"/>
        <end position="61"/>
    </location>
</feature>
<evidence type="ECO:0000313" key="3">
    <source>
        <dbReference type="Proteomes" id="UP000249819"/>
    </source>
</evidence>
<accession>A0A327WFX0</accession>
<evidence type="ECO:0000313" key="2">
    <source>
        <dbReference type="EMBL" id="RAJ88230.1"/>
    </source>
</evidence>
<sequence length="147" mass="16568">MIISGHFVKYNVMKKHKKDIKMDLPEVSDIPGQENYKVEKMGPDTASSADEEGEGVLDDNNDTALSDDSNVSETERELLDEAANEDPAYEDEVRMHKAEVDMTDDEGDLLNEDESLDVPGSDEDNEEENYGEEDEENNDYSIDKNND</sequence>
<feature type="compositionally biased region" description="Acidic residues" evidence="1">
    <location>
        <begin position="101"/>
        <end position="138"/>
    </location>
</feature>
<gene>
    <name evidence="2" type="ORF">CLV59_101998</name>
</gene>
<protein>
    <submittedName>
        <fullName evidence="2">Uncharacterized protein</fullName>
    </submittedName>
</protein>